<feature type="chain" id="PRO_5012528767" description="Murein lipoprotein" evidence="1">
    <location>
        <begin position="24"/>
        <end position="92"/>
    </location>
</feature>
<accession>A0A1V8M7W1</accession>
<reference evidence="2 3" key="1">
    <citation type="submission" date="2015-12" db="EMBL/GenBank/DDBJ databases">
        <authorList>
            <person name="Shamseldin A."/>
            <person name="Moawad H."/>
            <person name="Abd El-Rahim W.M."/>
            <person name="Sadowsky M.J."/>
        </authorList>
    </citation>
    <scope>NUCLEOTIDE SEQUENCE [LARGE SCALE GENOMIC DNA]</scope>
    <source>
        <strain evidence="2 3">WF1</strain>
    </source>
</reference>
<dbReference type="Proteomes" id="UP000191980">
    <property type="component" value="Unassembled WGS sequence"/>
</dbReference>
<dbReference type="NCBIfam" id="NF040598">
    <property type="entry name" value="Ala_zip_lipo"/>
    <property type="match status" value="1"/>
</dbReference>
<dbReference type="OrthoDB" id="5574292at2"/>
<keyword evidence="3" id="KW-1185">Reference proteome</keyword>
<dbReference type="RefSeq" id="WP_080522271.1">
    <property type="nucleotide sequence ID" value="NZ_LPUF01000001.1"/>
</dbReference>
<keyword evidence="1" id="KW-0732">Signal</keyword>
<evidence type="ECO:0000313" key="2">
    <source>
        <dbReference type="EMBL" id="OQK17660.1"/>
    </source>
</evidence>
<dbReference type="Pfam" id="PF11839">
    <property type="entry name" value="Alanine_zipper"/>
    <property type="match status" value="1"/>
</dbReference>
<dbReference type="InterPro" id="IPR021793">
    <property type="entry name" value="Oprl"/>
</dbReference>
<evidence type="ECO:0008006" key="4">
    <source>
        <dbReference type="Google" id="ProtNLM"/>
    </source>
</evidence>
<proteinExistence type="predicted"/>
<evidence type="ECO:0000256" key="1">
    <source>
        <dbReference type="SAM" id="SignalP"/>
    </source>
</evidence>
<sequence>MIKLLKVSAIVLAASFAVGCASTGDLKKLQADVNDLKAQTAQTSSKADQAARDASAAAANAAAANAAANRAADSAAETNHKLDRMLNKAMMK</sequence>
<dbReference type="AlphaFoldDB" id="A0A1V8M7W1"/>
<evidence type="ECO:0000313" key="3">
    <source>
        <dbReference type="Proteomes" id="UP000191980"/>
    </source>
</evidence>
<dbReference type="EMBL" id="LPUF01000001">
    <property type="protein sequence ID" value="OQK17660.1"/>
    <property type="molecule type" value="Genomic_DNA"/>
</dbReference>
<name>A0A1V8M7W1_9GAMM</name>
<organism evidence="2 3">
    <name type="scientific">Methyloprofundus sedimenti</name>
    <dbReference type="NCBI Taxonomy" id="1420851"/>
    <lineage>
        <taxon>Bacteria</taxon>
        <taxon>Pseudomonadati</taxon>
        <taxon>Pseudomonadota</taxon>
        <taxon>Gammaproteobacteria</taxon>
        <taxon>Methylococcales</taxon>
        <taxon>Methylococcaceae</taxon>
        <taxon>Methyloprofundus</taxon>
    </lineage>
</organism>
<comment type="caution">
    <text evidence="2">The sequence shown here is derived from an EMBL/GenBank/DDBJ whole genome shotgun (WGS) entry which is preliminary data.</text>
</comment>
<dbReference type="PROSITE" id="PS51257">
    <property type="entry name" value="PROKAR_LIPOPROTEIN"/>
    <property type="match status" value="1"/>
</dbReference>
<gene>
    <name evidence="2" type="ORF">AU255_07285</name>
</gene>
<protein>
    <recommendedName>
        <fullName evidence="4">Murein lipoprotein</fullName>
    </recommendedName>
</protein>
<feature type="signal peptide" evidence="1">
    <location>
        <begin position="1"/>
        <end position="23"/>
    </location>
</feature>